<dbReference type="Proteomes" id="UP000499080">
    <property type="component" value="Unassembled WGS sequence"/>
</dbReference>
<dbReference type="AlphaFoldDB" id="A0A4Y2CQV0"/>
<name>A0A4Y2CQV0_ARAVE</name>
<protein>
    <submittedName>
        <fullName evidence="1">Uncharacterized protein</fullName>
    </submittedName>
</protein>
<organism evidence="1 2">
    <name type="scientific">Araneus ventricosus</name>
    <name type="common">Orbweaver spider</name>
    <name type="synonym">Epeira ventricosa</name>
    <dbReference type="NCBI Taxonomy" id="182803"/>
    <lineage>
        <taxon>Eukaryota</taxon>
        <taxon>Metazoa</taxon>
        <taxon>Ecdysozoa</taxon>
        <taxon>Arthropoda</taxon>
        <taxon>Chelicerata</taxon>
        <taxon>Arachnida</taxon>
        <taxon>Araneae</taxon>
        <taxon>Araneomorphae</taxon>
        <taxon>Entelegynae</taxon>
        <taxon>Araneoidea</taxon>
        <taxon>Araneidae</taxon>
        <taxon>Araneus</taxon>
    </lineage>
</organism>
<dbReference type="EMBL" id="BGPR01000234">
    <property type="protein sequence ID" value="GBM06842.1"/>
    <property type="molecule type" value="Genomic_DNA"/>
</dbReference>
<keyword evidence="2" id="KW-1185">Reference proteome</keyword>
<comment type="caution">
    <text evidence="1">The sequence shown here is derived from an EMBL/GenBank/DDBJ whole genome shotgun (WGS) entry which is preliminary data.</text>
</comment>
<accession>A0A4Y2CQV0</accession>
<evidence type="ECO:0000313" key="1">
    <source>
        <dbReference type="EMBL" id="GBM06842.1"/>
    </source>
</evidence>
<proteinExistence type="predicted"/>
<evidence type="ECO:0000313" key="2">
    <source>
        <dbReference type="Proteomes" id="UP000499080"/>
    </source>
</evidence>
<reference evidence="1 2" key="1">
    <citation type="journal article" date="2019" name="Sci. Rep.">
        <title>Orb-weaving spider Araneus ventricosus genome elucidates the spidroin gene catalogue.</title>
        <authorList>
            <person name="Kono N."/>
            <person name="Nakamura H."/>
            <person name="Ohtoshi R."/>
            <person name="Moran D.A.P."/>
            <person name="Shinohara A."/>
            <person name="Yoshida Y."/>
            <person name="Fujiwara M."/>
            <person name="Mori M."/>
            <person name="Tomita M."/>
            <person name="Arakawa K."/>
        </authorList>
    </citation>
    <scope>NUCLEOTIDE SEQUENCE [LARGE SCALE GENOMIC DNA]</scope>
</reference>
<gene>
    <name evidence="1" type="ORF">AVEN_173597_1</name>
</gene>
<sequence>MVLCLRPFVKFALKSDIKRTSALSSWRHQDWPLPISLRKWVWCVLPPLHVWTISFESPCILTAHPKLNPLIEMFNPRNRGIRTSFIKEKLSRRRLLTEEIIPILYS</sequence>